<keyword evidence="5 10" id="KW-0653">Protein transport</keyword>
<dbReference type="InterPro" id="IPR050840">
    <property type="entry name" value="Adaptor_Complx_Large_Subunit"/>
</dbReference>
<gene>
    <name evidence="14" type="primary">LOC110753177</name>
</gene>
<feature type="region of interest" description="Disordered" evidence="11">
    <location>
        <begin position="695"/>
        <end position="732"/>
    </location>
</feature>
<dbReference type="Proteomes" id="UP000515124">
    <property type="component" value="Unplaced"/>
</dbReference>
<evidence type="ECO:0000256" key="10">
    <source>
        <dbReference type="PIRNR" id="PIRNR037094"/>
    </source>
</evidence>
<comment type="function">
    <text evidence="9">Subunit of clathrin-associated adaptor protein complex 1 that plays a role in protein sorting at the trans-Golgi network and early endosomes (TGN/EE). The AP complexes mediate both the recruitment of clathrin to membranes and the recognition of sorting signals within the cytosolic tails of transmembrane cargo molecules.</text>
</comment>
<feature type="compositionally biased region" description="Low complexity" evidence="11">
    <location>
        <begin position="720"/>
        <end position="732"/>
    </location>
</feature>
<proteinExistence type="inferred from homology"/>
<comment type="subcellular location">
    <subcellularLocation>
        <location evidence="1">Cytoplasmic vesicle</location>
        <location evidence="1">Clathrin-coated vesicle membrane</location>
        <topology evidence="1">Peripheral membrane protein</topology>
        <orientation evidence="1">Cytoplasmic side</orientation>
    </subcellularLocation>
    <subcellularLocation>
        <location evidence="2">Golgi apparatus</location>
    </subcellularLocation>
</comment>
<dbReference type="PIRSF" id="PIRSF037094">
    <property type="entry name" value="AP1_complex_gamma"/>
    <property type="match status" value="1"/>
</dbReference>
<feature type="domain" description="GAE" evidence="12">
    <location>
        <begin position="757"/>
        <end position="874"/>
    </location>
</feature>
<dbReference type="Pfam" id="PF02883">
    <property type="entry name" value="Alpha_adaptinC2"/>
    <property type="match status" value="1"/>
</dbReference>
<evidence type="ECO:0000256" key="5">
    <source>
        <dbReference type="ARBA" id="ARBA00022927"/>
    </source>
</evidence>
<evidence type="ECO:0000256" key="6">
    <source>
        <dbReference type="ARBA" id="ARBA00023034"/>
    </source>
</evidence>
<dbReference type="RefSeq" id="XP_021809700.1">
    <property type="nucleotide sequence ID" value="XM_021954008.1"/>
</dbReference>
<dbReference type="SMART" id="SM00809">
    <property type="entry name" value="Alpha_adaptinC2"/>
    <property type="match status" value="1"/>
</dbReference>
<dbReference type="Gene3D" id="2.60.40.1230">
    <property type="match status" value="1"/>
</dbReference>
<dbReference type="GeneID" id="110753177"/>
<evidence type="ECO:0000256" key="4">
    <source>
        <dbReference type="ARBA" id="ARBA00022448"/>
    </source>
</evidence>
<keyword evidence="7 10" id="KW-0472">Membrane</keyword>
<dbReference type="Pfam" id="PF01602">
    <property type="entry name" value="Adaptin_N"/>
    <property type="match status" value="1"/>
</dbReference>
<evidence type="ECO:0000256" key="7">
    <source>
        <dbReference type="ARBA" id="ARBA00023136"/>
    </source>
</evidence>
<dbReference type="SUPFAM" id="SSF49348">
    <property type="entry name" value="Clathrin adaptor appendage domain"/>
    <property type="match status" value="1"/>
</dbReference>
<evidence type="ECO:0000259" key="12">
    <source>
        <dbReference type="PROSITE" id="PS50180"/>
    </source>
</evidence>
<dbReference type="GO" id="GO:0016192">
    <property type="term" value="P:vesicle-mediated transport"/>
    <property type="evidence" value="ECO:0007669"/>
    <property type="project" value="InterPro"/>
</dbReference>
<evidence type="ECO:0000313" key="14">
    <source>
        <dbReference type="RefSeq" id="XP_021809700.1"/>
    </source>
</evidence>
<protein>
    <recommendedName>
        <fullName evidence="10">AP-1 complex subunit gamma</fullName>
    </recommendedName>
</protein>
<evidence type="ECO:0000256" key="1">
    <source>
        <dbReference type="ARBA" id="ARBA00004145"/>
    </source>
</evidence>
<dbReference type="FunFam" id="2.60.40.1230:FF:000008">
    <property type="entry name" value="AP-1 complex subunit gamma"/>
    <property type="match status" value="1"/>
</dbReference>
<dbReference type="InterPro" id="IPR011989">
    <property type="entry name" value="ARM-like"/>
</dbReference>
<evidence type="ECO:0000256" key="11">
    <source>
        <dbReference type="SAM" id="MobiDB-lite"/>
    </source>
</evidence>
<organism evidence="13 14">
    <name type="scientific">Prunus avium</name>
    <name type="common">Cherry</name>
    <name type="synonym">Cerasus avium</name>
    <dbReference type="NCBI Taxonomy" id="42229"/>
    <lineage>
        <taxon>Eukaryota</taxon>
        <taxon>Viridiplantae</taxon>
        <taxon>Streptophyta</taxon>
        <taxon>Embryophyta</taxon>
        <taxon>Tracheophyta</taxon>
        <taxon>Spermatophyta</taxon>
        <taxon>Magnoliopsida</taxon>
        <taxon>eudicotyledons</taxon>
        <taxon>Gunneridae</taxon>
        <taxon>Pentapetalae</taxon>
        <taxon>rosids</taxon>
        <taxon>fabids</taxon>
        <taxon>Rosales</taxon>
        <taxon>Rosaceae</taxon>
        <taxon>Amygdaloideae</taxon>
        <taxon>Amygdaleae</taxon>
        <taxon>Prunus</taxon>
    </lineage>
</organism>
<dbReference type="PANTHER" id="PTHR22780">
    <property type="entry name" value="ADAPTIN, ALPHA/GAMMA/EPSILON"/>
    <property type="match status" value="1"/>
</dbReference>
<accession>A0A6P5RY53</accession>
<dbReference type="FunFam" id="1.25.10.10:FF:000030">
    <property type="entry name" value="AP-1 complex subunit gamma"/>
    <property type="match status" value="1"/>
</dbReference>
<keyword evidence="6 10" id="KW-0333">Golgi apparatus</keyword>
<keyword evidence="4 10" id="KW-0813">Transport</keyword>
<name>A0A6P5RY53_PRUAV</name>
<comment type="similarity">
    <text evidence="3 10">Belongs to the adaptor complexes large subunit family.</text>
</comment>
<dbReference type="SUPFAM" id="SSF48371">
    <property type="entry name" value="ARM repeat"/>
    <property type="match status" value="1"/>
</dbReference>
<evidence type="ECO:0000256" key="8">
    <source>
        <dbReference type="ARBA" id="ARBA00023329"/>
    </source>
</evidence>
<evidence type="ECO:0000256" key="9">
    <source>
        <dbReference type="ARBA" id="ARBA00053634"/>
    </source>
</evidence>
<dbReference type="GO" id="GO:0030121">
    <property type="term" value="C:AP-1 adaptor complex"/>
    <property type="evidence" value="ECO:0007669"/>
    <property type="project" value="InterPro"/>
</dbReference>
<dbReference type="InterPro" id="IPR017107">
    <property type="entry name" value="AP1_complex_gsu"/>
</dbReference>
<dbReference type="GO" id="GO:0006886">
    <property type="term" value="P:intracellular protein transport"/>
    <property type="evidence" value="ECO:0007669"/>
    <property type="project" value="UniProtKB-UniRule"/>
</dbReference>
<dbReference type="InterPro" id="IPR002553">
    <property type="entry name" value="Clathrin/coatomer_adapt-like_N"/>
</dbReference>
<feature type="compositionally biased region" description="Polar residues" evidence="11">
    <location>
        <begin position="695"/>
        <end position="712"/>
    </location>
</feature>
<dbReference type="Gene3D" id="1.25.10.10">
    <property type="entry name" value="Leucine-rich Repeat Variant"/>
    <property type="match status" value="1"/>
</dbReference>
<dbReference type="InterPro" id="IPR013041">
    <property type="entry name" value="Clathrin_app_Ig-like_sf"/>
</dbReference>
<dbReference type="InterPro" id="IPR008152">
    <property type="entry name" value="Clathrin_a/b/g-adaptin_app_Ig"/>
</dbReference>
<keyword evidence="13" id="KW-1185">Reference proteome</keyword>
<dbReference type="InterPro" id="IPR008153">
    <property type="entry name" value="GAE_dom"/>
</dbReference>
<reference evidence="14" key="1">
    <citation type="submission" date="2025-08" db="UniProtKB">
        <authorList>
            <consortium name="RefSeq"/>
        </authorList>
    </citation>
    <scope>IDENTIFICATION</scope>
</reference>
<evidence type="ECO:0000313" key="13">
    <source>
        <dbReference type="Proteomes" id="UP000515124"/>
    </source>
</evidence>
<evidence type="ECO:0000256" key="3">
    <source>
        <dbReference type="ARBA" id="ARBA00006613"/>
    </source>
</evidence>
<evidence type="ECO:0000256" key="2">
    <source>
        <dbReference type="ARBA" id="ARBA00004555"/>
    </source>
</evidence>
<dbReference type="InterPro" id="IPR016024">
    <property type="entry name" value="ARM-type_fold"/>
</dbReference>
<dbReference type="AlphaFoldDB" id="A0A6P5RY53"/>
<keyword evidence="8 10" id="KW-0968">Cytoplasmic vesicle</keyword>
<dbReference type="PROSITE" id="PS50180">
    <property type="entry name" value="GAE"/>
    <property type="match status" value="1"/>
</dbReference>
<sequence>MLCNEYLLFQCRDMIRAIRACKTAAEERAVVRKECAAIRAAINENDQDYRHRNLAKLMFIHMLGYPTHFGQMECLKLIASSGFPEKRIGYLGLMLLLDERQEVLMLVTNSLKQDLNHSNQYIVGLALCALGNICSAEMARDLAPEVERLLQFRDPNIRKKAALCSIRIIKKVPELAENFINPAAALLKEKHHGVLITGVQLCTDLCKVSEDALEYFRKKCTEGLVKTLKDVVNSPYAPEYDIAGITDPFLHIRLLKLLRELGQGDADASECMNDILAQVATKTESNKNAGNAILYECVETIMSIEDNGGLRVLAINILGRFLSNRDNNIRYVALNMLMKAITVDAQAVQRHRATILECVKDSDASIRKRALELVYVLVNESNVKPLTKELIDYLEVSDEEFKGDLTAKICSIVAKFSPEKIWYIDQMLKVLSEAGNFVKDEVWHAVIVVISNASDLHGYTVRALYRALQLSTEQESLVRVAIWCIGEYGDLLVNNVGMIDVEDPITVTESDAVDVIEIAIKHHTSDLTTKAMAMVALLKLSSRFPSCSERIKDIVVQYKGSLVLELQQRSIEMNSIIAKHQNIRSTLVERMPVLDEATFIGKRAGSIQATVSPSAGASINLPNGVAKPTAAPLVDLLDLGSDDVPAPSSSGGDLLHDLLGVDLSTASTQSGVNHAPKNGTNVLLDLLSIGSPTQSGQSVSDMLSSSQDNKTPVSPLEGLSSPSSNSIQPTSSAGAAPVIDLLDGFSSNPPKQENNGTAYPSVVAFESGNLKMVFNFSKLPGNPQTTVIEATFTNLSTNVYSDFIFQAAVPKFLQLHLDPASGNTLPASGNGSITQTLRVTNSQHGKKSLVMRIRIAYKMNNKDVLEEGQISNFPRGL</sequence>